<protein>
    <submittedName>
        <fullName evidence="3">AbrB/MazE/SpoVT family DNA-binding domain-containing protein</fullName>
    </submittedName>
</protein>
<dbReference type="InterPro" id="IPR007159">
    <property type="entry name" value="SpoVT-AbrB_dom"/>
</dbReference>
<name>A0ABU4A180_9SPHN</name>
<dbReference type="NCBIfam" id="TIGR01439">
    <property type="entry name" value="lp_hng_hel_AbrB"/>
    <property type="match status" value="1"/>
</dbReference>
<dbReference type="Proteomes" id="UP001185984">
    <property type="component" value="Unassembled WGS sequence"/>
</dbReference>
<dbReference type="GO" id="GO:0003677">
    <property type="term" value="F:DNA binding"/>
    <property type="evidence" value="ECO:0007669"/>
    <property type="project" value="UniProtKB-KW"/>
</dbReference>
<dbReference type="Pfam" id="PF04014">
    <property type="entry name" value="MazE_antitoxin"/>
    <property type="match status" value="1"/>
</dbReference>
<feature type="domain" description="SpoVT-AbrB" evidence="2">
    <location>
        <begin position="2"/>
        <end position="47"/>
    </location>
</feature>
<evidence type="ECO:0000313" key="4">
    <source>
        <dbReference type="Proteomes" id="UP001185984"/>
    </source>
</evidence>
<dbReference type="RefSeq" id="WP_010339763.1">
    <property type="nucleotide sequence ID" value="NZ_JAPTHD010000012.1"/>
</dbReference>
<dbReference type="SMART" id="SM00966">
    <property type="entry name" value="SpoVT_AbrB"/>
    <property type="match status" value="1"/>
</dbReference>
<accession>A0ABU4A180</accession>
<comment type="caution">
    <text evidence="3">The sequence shown here is derived from an EMBL/GenBank/DDBJ whole genome shotgun (WGS) entry which is preliminary data.</text>
</comment>
<dbReference type="Gene3D" id="2.10.260.10">
    <property type="match status" value="1"/>
</dbReference>
<organism evidence="3 4">
    <name type="scientific">Sphingobium naphthae</name>
    <dbReference type="NCBI Taxonomy" id="1886786"/>
    <lineage>
        <taxon>Bacteria</taxon>
        <taxon>Pseudomonadati</taxon>
        <taxon>Pseudomonadota</taxon>
        <taxon>Alphaproteobacteria</taxon>
        <taxon>Sphingomonadales</taxon>
        <taxon>Sphingomonadaceae</taxon>
        <taxon>Sphingobium</taxon>
    </lineage>
</organism>
<sequence length="80" mass="8571">MTVQVNITPNGRMSLPANIRKRLGLESGGAVLLEETDDGVVLRTVHQAVARAQAIAKKYAGHPDASVDAFLTKRRTDSGE</sequence>
<dbReference type="PROSITE" id="PS51740">
    <property type="entry name" value="SPOVT_ABRB"/>
    <property type="match status" value="1"/>
</dbReference>
<dbReference type="SUPFAM" id="SSF89447">
    <property type="entry name" value="AbrB/MazE/MraZ-like"/>
    <property type="match status" value="1"/>
</dbReference>
<evidence type="ECO:0000259" key="2">
    <source>
        <dbReference type="PROSITE" id="PS51740"/>
    </source>
</evidence>
<dbReference type="EMBL" id="JAPTHD010000012">
    <property type="protein sequence ID" value="MDV5825509.1"/>
    <property type="molecule type" value="Genomic_DNA"/>
</dbReference>
<gene>
    <name evidence="3" type="ORF">O0R41_18040</name>
</gene>
<evidence type="ECO:0000256" key="1">
    <source>
        <dbReference type="PROSITE-ProRule" id="PRU01076"/>
    </source>
</evidence>
<evidence type="ECO:0000313" key="3">
    <source>
        <dbReference type="EMBL" id="MDV5825509.1"/>
    </source>
</evidence>
<keyword evidence="1 3" id="KW-0238">DNA-binding</keyword>
<dbReference type="InterPro" id="IPR037914">
    <property type="entry name" value="SpoVT-AbrB_sf"/>
</dbReference>
<reference evidence="4" key="1">
    <citation type="journal article" date="2022" name="J Environ Chem Eng">
        <title>Biodegradation of petroleum oil using a constructed nonpathogenic and heavy metal-tolerant bacterial consortium isolated from marine sponges.</title>
        <authorList>
            <person name="Dechsakulwatana C."/>
            <person name="Rungsihiranrut A."/>
            <person name="Muangchinda C."/>
            <person name="Ningthoujam R."/>
            <person name="Klankeo P."/>
            <person name="Pinyakong O."/>
        </authorList>
    </citation>
    <scope>NUCLEOTIDE SEQUENCE [LARGE SCALE GENOMIC DNA]</scope>
    <source>
        <strain evidence="4">MO2-4</strain>
    </source>
</reference>
<proteinExistence type="predicted"/>
<keyword evidence="4" id="KW-1185">Reference proteome</keyword>